<geneLocation type="plasmid" evidence="1 2">
    <name>poh5</name>
</geneLocation>
<evidence type="ECO:0000313" key="2">
    <source>
        <dbReference type="Proteomes" id="UP000194143"/>
    </source>
</evidence>
<dbReference type="RefSeq" id="WP_000365466.1">
    <property type="nucleotide sequence ID" value="NZ_CP021066.1"/>
</dbReference>
<accession>A0A1W6WZC3</accession>
<sequence>MDLPICNEKEVTVLSKTLKYLRSDQSNQVKVHKEYLEYRGWIFDDLSYIDSHIYVVYKKEVVKRNKTF</sequence>
<dbReference type="EMBL" id="CP021066">
    <property type="protein sequence ID" value="ARP61886.1"/>
    <property type="molecule type" value="Genomic_DNA"/>
</dbReference>
<keyword evidence="2" id="KW-1185">Reference proteome</keyword>
<organism evidence="1 2">
    <name type="scientific">Bacillus thuringiensis</name>
    <dbReference type="NCBI Taxonomy" id="1428"/>
    <lineage>
        <taxon>Bacteria</taxon>
        <taxon>Bacillati</taxon>
        <taxon>Bacillota</taxon>
        <taxon>Bacilli</taxon>
        <taxon>Bacillales</taxon>
        <taxon>Bacillaceae</taxon>
        <taxon>Bacillus</taxon>
        <taxon>Bacillus cereus group</taxon>
    </lineage>
</organism>
<proteinExistence type="predicted"/>
<dbReference type="AlphaFoldDB" id="A0A1W6WZC3"/>
<name>A0A1W6WZC3_BACTU</name>
<dbReference type="GeneID" id="67470650"/>
<protein>
    <submittedName>
        <fullName evidence="1">Uncharacterized protein</fullName>
    </submittedName>
</protein>
<gene>
    <name evidence="1" type="ORF">CAB88_33380</name>
</gene>
<reference evidence="1 2" key="1">
    <citation type="submission" date="2017-04" db="EMBL/GenBank/DDBJ databases">
        <title>Complete Genome Sequence of Bacillus thuringiensis type Strain ATCC 10792.</title>
        <authorList>
            <person name="Oh D.-H."/>
            <person name="Park B.-J."/>
            <person name="Shuai W."/>
            <person name="Chelliah R."/>
        </authorList>
    </citation>
    <scope>NUCLEOTIDE SEQUENCE [LARGE SCALE GENOMIC DNA]</scope>
    <source>
        <strain evidence="1 2">ATCC 10792</strain>
        <plasmid evidence="1 2">poh5</plasmid>
    </source>
</reference>
<dbReference type="Proteomes" id="UP000194143">
    <property type="component" value="Plasmid poh5"/>
</dbReference>
<evidence type="ECO:0000313" key="1">
    <source>
        <dbReference type="EMBL" id="ARP61886.1"/>
    </source>
</evidence>
<keyword evidence="1" id="KW-0614">Plasmid</keyword>